<evidence type="ECO:0000313" key="7">
    <source>
        <dbReference type="Proteomes" id="UP000000343"/>
    </source>
</evidence>
<name>E8WXY9_GRATM</name>
<dbReference type="GO" id="GO:0032993">
    <property type="term" value="C:protein-DNA complex"/>
    <property type="evidence" value="ECO:0007669"/>
    <property type="project" value="TreeGrafter"/>
</dbReference>
<dbReference type="Gene3D" id="1.10.10.10">
    <property type="entry name" value="Winged helix-like DNA-binding domain superfamily/Winged helix DNA-binding domain"/>
    <property type="match status" value="1"/>
</dbReference>
<dbReference type="CDD" id="cd08414">
    <property type="entry name" value="PBP2_LTTR_aromatics_like"/>
    <property type="match status" value="1"/>
</dbReference>
<dbReference type="Proteomes" id="UP000000343">
    <property type="component" value="Chromosome"/>
</dbReference>
<gene>
    <name evidence="6" type="ordered locus">AciX9_0456</name>
</gene>
<evidence type="ECO:0000313" key="6">
    <source>
        <dbReference type="EMBL" id="ADW67528.1"/>
    </source>
</evidence>
<proteinExistence type="inferred from homology"/>
<dbReference type="EMBL" id="CP002480">
    <property type="protein sequence ID" value="ADW67528.1"/>
    <property type="molecule type" value="Genomic_DNA"/>
</dbReference>
<dbReference type="STRING" id="1198114.AciX9_0456"/>
<dbReference type="GO" id="GO:0003677">
    <property type="term" value="F:DNA binding"/>
    <property type="evidence" value="ECO:0007669"/>
    <property type="project" value="UniProtKB-KW"/>
</dbReference>
<sequence length="302" mass="33675">MELRHLRYFCAVAEYGTFREAGRHLHVSQSAISEQVADLEHEIGGALLERSQRSTRLTRQGEIFLEEAKKTLLAAERTVDLTRRSLLGQEGTLAIGFFLWGAGGFFTRIIRDYRKLHPNIKLSLMDMHAHDQMAAMESGQLDIGFTRPLVAPYDKLFRSEPLYNDPIVVVMPKEHPLAKGPVTIQDLAAERWVLCERPFIPALFDSIIALCTSHGFSPNIVNGSSTWSGVMTLVEAGEGIGLVPSGARYIRPPGLVFCELEPNITKVGLSLVWNPLNEGPVVKSFLKLVRENKERIRKSAGN</sequence>
<evidence type="ECO:0000259" key="5">
    <source>
        <dbReference type="PROSITE" id="PS50931"/>
    </source>
</evidence>
<evidence type="ECO:0000256" key="3">
    <source>
        <dbReference type="ARBA" id="ARBA00023125"/>
    </source>
</evidence>
<keyword evidence="4" id="KW-0804">Transcription</keyword>
<dbReference type="KEGG" id="acm:AciX9_0456"/>
<evidence type="ECO:0000256" key="2">
    <source>
        <dbReference type="ARBA" id="ARBA00023015"/>
    </source>
</evidence>
<dbReference type="PRINTS" id="PR00039">
    <property type="entry name" value="HTHLYSR"/>
</dbReference>
<reference evidence="7" key="1">
    <citation type="submission" date="2011-01" db="EMBL/GenBank/DDBJ databases">
        <title>Complete sequence of chromosome of Acidobacterium sp. MP5ACTX9.</title>
        <authorList>
            <consortium name="US DOE Joint Genome Institute"/>
            <person name="Lucas S."/>
            <person name="Copeland A."/>
            <person name="Lapidus A."/>
            <person name="Cheng J.-F."/>
            <person name="Goodwin L."/>
            <person name="Pitluck S."/>
            <person name="Teshima H."/>
            <person name="Detter J.C."/>
            <person name="Han C."/>
            <person name="Tapia R."/>
            <person name="Land M."/>
            <person name="Hauser L."/>
            <person name="Kyrpides N."/>
            <person name="Ivanova N."/>
            <person name="Ovchinnikova G."/>
            <person name="Pagani I."/>
            <person name="Rawat S.R."/>
            <person name="Mannisto M."/>
            <person name="Haggblom M.M."/>
            <person name="Woyke T."/>
        </authorList>
    </citation>
    <scope>NUCLEOTIDE SEQUENCE [LARGE SCALE GENOMIC DNA]</scope>
    <source>
        <strain evidence="7">MP5ACTX9</strain>
    </source>
</reference>
<dbReference type="InterPro" id="IPR005119">
    <property type="entry name" value="LysR_subst-bd"/>
</dbReference>
<keyword evidence="2" id="KW-0805">Transcription regulation</keyword>
<comment type="similarity">
    <text evidence="1">Belongs to the LysR transcriptional regulatory family.</text>
</comment>
<protein>
    <submittedName>
        <fullName evidence="6">Transcriptional regulator, LysR family</fullName>
    </submittedName>
</protein>
<keyword evidence="7" id="KW-1185">Reference proteome</keyword>
<dbReference type="PANTHER" id="PTHR30346:SF28">
    <property type="entry name" value="HTH-TYPE TRANSCRIPTIONAL REGULATOR CYNR"/>
    <property type="match status" value="1"/>
</dbReference>
<dbReference type="PROSITE" id="PS50931">
    <property type="entry name" value="HTH_LYSR"/>
    <property type="match status" value="1"/>
</dbReference>
<dbReference type="Gene3D" id="3.40.190.10">
    <property type="entry name" value="Periplasmic binding protein-like II"/>
    <property type="match status" value="2"/>
</dbReference>
<dbReference type="OrthoDB" id="108771at2"/>
<feature type="domain" description="HTH lysR-type" evidence="5">
    <location>
        <begin position="1"/>
        <end position="58"/>
    </location>
</feature>
<dbReference type="FunFam" id="1.10.10.10:FF:000001">
    <property type="entry name" value="LysR family transcriptional regulator"/>
    <property type="match status" value="1"/>
</dbReference>
<accession>E8WXY9</accession>
<dbReference type="PANTHER" id="PTHR30346">
    <property type="entry name" value="TRANSCRIPTIONAL DUAL REGULATOR HCAR-RELATED"/>
    <property type="match status" value="1"/>
</dbReference>
<keyword evidence="3" id="KW-0238">DNA-binding</keyword>
<dbReference type="HOGENOM" id="CLU_039613_6_4_0"/>
<dbReference type="Pfam" id="PF03466">
    <property type="entry name" value="LysR_substrate"/>
    <property type="match status" value="1"/>
</dbReference>
<dbReference type="GO" id="GO:0003700">
    <property type="term" value="F:DNA-binding transcription factor activity"/>
    <property type="evidence" value="ECO:0007669"/>
    <property type="project" value="InterPro"/>
</dbReference>
<dbReference type="Pfam" id="PF00126">
    <property type="entry name" value="HTH_1"/>
    <property type="match status" value="1"/>
</dbReference>
<dbReference type="SUPFAM" id="SSF46785">
    <property type="entry name" value="Winged helix' DNA-binding domain"/>
    <property type="match status" value="1"/>
</dbReference>
<dbReference type="PaxDb" id="1198114-AciX9_0456"/>
<dbReference type="InterPro" id="IPR036390">
    <property type="entry name" value="WH_DNA-bd_sf"/>
</dbReference>
<dbReference type="SUPFAM" id="SSF53850">
    <property type="entry name" value="Periplasmic binding protein-like II"/>
    <property type="match status" value="1"/>
</dbReference>
<dbReference type="AlphaFoldDB" id="E8WXY9"/>
<dbReference type="InterPro" id="IPR036388">
    <property type="entry name" value="WH-like_DNA-bd_sf"/>
</dbReference>
<dbReference type="RefSeq" id="WP_013578856.1">
    <property type="nucleotide sequence ID" value="NC_015064.1"/>
</dbReference>
<evidence type="ECO:0000256" key="4">
    <source>
        <dbReference type="ARBA" id="ARBA00023163"/>
    </source>
</evidence>
<organism evidence="7">
    <name type="scientific">Granulicella tundricola (strain ATCC BAA-1859 / DSM 23138 / MP5ACTX9)</name>
    <dbReference type="NCBI Taxonomy" id="1198114"/>
    <lineage>
        <taxon>Bacteria</taxon>
        <taxon>Pseudomonadati</taxon>
        <taxon>Acidobacteriota</taxon>
        <taxon>Terriglobia</taxon>
        <taxon>Terriglobales</taxon>
        <taxon>Acidobacteriaceae</taxon>
        <taxon>Granulicella</taxon>
    </lineage>
</organism>
<dbReference type="InterPro" id="IPR000847">
    <property type="entry name" value="LysR_HTH_N"/>
</dbReference>
<evidence type="ECO:0000256" key="1">
    <source>
        <dbReference type="ARBA" id="ARBA00009437"/>
    </source>
</evidence>
<dbReference type="eggNOG" id="COG0583">
    <property type="taxonomic scope" value="Bacteria"/>
</dbReference>